<comment type="caution">
    <text evidence="3">The sequence shown here is derived from an EMBL/GenBank/DDBJ whole genome shotgun (WGS) entry which is preliminary data.</text>
</comment>
<name>A0A9Q3BTK0_9BASI</name>
<dbReference type="EMBL" id="AVOT02002490">
    <property type="protein sequence ID" value="MBW0470565.1"/>
    <property type="molecule type" value="Genomic_DNA"/>
</dbReference>
<dbReference type="AlphaFoldDB" id="A0A9Q3BTK0"/>
<organism evidence="3 4">
    <name type="scientific">Austropuccinia psidii MF-1</name>
    <dbReference type="NCBI Taxonomy" id="1389203"/>
    <lineage>
        <taxon>Eukaryota</taxon>
        <taxon>Fungi</taxon>
        <taxon>Dikarya</taxon>
        <taxon>Basidiomycota</taxon>
        <taxon>Pucciniomycotina</taxon>
        <taxon>Pucciniomycetes</taxon>
        <taxon>Pucciniales</taxon>
        <taxon>Sphaerophragmiaceae</taxon>
        <taxon>Austropuccinia</taxon>
    </lineage>
</organism>
<dbReference type="InterPro" id="IPR054722">
    <property type="entry name" value="PolX-like_BBD"/>
</dbReference>
<dbReference type="Pfam" id="PF22936">
    <property type="entry name" value="Pol_BBD"/>
    <property type="match status" value="1"/>
</dbReference>
<keyword evidence="1" id="KW-0507">mRNA processing</keyword>
<dbReference type="GO" id="GO:0003676">
    <property type="term" value="F:nucleic acid binding"/>
    <property type="evidence" value="ECO:0007669"/>
    <property type="project" value="InterPro"/>
</dbReference>
<dbReference type="GO" id="GO:0006397">
    <property type="term" value="P:mRNA processing"/>
    <property type="evidence" value="ECO:0007669"/>
    <property type="project" value="UniProtKB-KW"/>
</dbReference>
<protein>
    <recommendedName>
        <fullName evidence="2">Retrovirus-related Pol polyprotein from transposon TNT 1-94-like beta-barrel domain-containing protein</fullName>
    </recommendedName>
</protein>
<dbReference type="SUPFAM" id="SSF57756">
    <property type="entry name" value="Retrovirus zinc finger-like domains"/>
    <property type="match status" value="1"/>
</dbReference>
<evidence type="ECO:0000256" key="1">
    <source>
        <dbReference type="ARBA" id="ARBA00022664"/>
    </source>
</evidence>
<accession>A0A9Q3BTK0</accession>
<evidence type="ECO:0000313" key="4">
    <source>
        <dbReference type="Proteomes" id="UP000765509"/>
    </source>
</evidence>
<evidence type="ECO:0000313" key="3">
    <source>
        <dbReference type="EMBL" id="MBW0470565.1"/>
    </source>
</evidence>
<sequence>MAASSSKQHPSLKTANKAYQCDKSGNSPQVRPSGNCIPISQKTESWARHFLSPKFPCLHCFEWGHWAQYCAQKKAGKPAIEDLIIRNPGVTLCKSMTVSHLCIAEMGAEEEEDPFVAAIECVPEENLLVLLDSGATHHVTVDKSLFISYPNVDMSLSIASARQHPVKERGTIRLVSPSGELLLKDVLHCPDIPGIVISIGKFIRNDGEVCFEGGRFLLHQDMCTYTSLLHCDQWFLLVNSTIACNAISDSNKNYGDLLHWCLTHISLRTVRRMQTLGCVKGLSNVPVNHDVKLCKTCSLAKSKHSPFHP</sequence>
<evidence type="ECO:0000259" key="2">
    <source>
        <dbReference type="Pfam" id="PF22936"/>
    </source>
</evidence>
<dbReference type="InterPro" id="IPR036875">
    <property type="entry name" value="Znf_CCHC_sf"/>
</dbReference>
<dbReference type="GO" id="GO:0008270">
    <property type="term" value="F:zinc ion binding"/>
    <property type="evidence" value="ECO:0007669"/>
    <property type="project" value="InterPro"/>
</dbReference>
<gene>
    <name evidence="3" type="ORF">O181_010280</name>
</gene>
<dbReference type="OrthoDB" id="1072921at2759"/>
<keyword evidence="4" id="KW-1185">Reference proteome</keyword>
<reference evidence="3" key="1">
    <citation type="submission" date="2021-03" db="EMBL/GenBank/DDBJ databases">
        <title>Draft genome sequence of rust myrtle Austropuccinia psidii MF-1, a brazilian biotype.</title>
        <authorList>
            <person name="Quecine M.C."/>
            <person name="Pachon D.M.R."/>
            <person name="Bonatelli M.L."/>
            <person name="Correr F.H."/>
            <person name="Franceschini L.M."/>
            <person name="Leite T.F."/>
            <person name="Margarido G.R.A."/>
            <person name="Almeida C.A."/>
            <person name="Ferrarezi J.A."/>
            <person name="Labate C.A."/>
        </authorList>
    </citation>
    <scope>NUCLEOTIDE SEQUENCE</scope>
    <source>
        <strain evidence="3">MF-1</strain>
    </source>
</reference>
<feature type="domain" description="Retrovirus-related Pol polyprotein from transposon TNT 1-94-like beta-barrel" evidence="2">
    <location>
        <begin position="130"/>
        <end position="204"/>
    </location>
</feature>
<dbReference type="Proteomes" id="UP000765509">
    <property type="component" value="Unassembled WGS sequence"/>
</dbReference>
<proteinExistence type="predicted"/>